<keyword evidence="4" id="KW-1003">Cell membrane</keyword>
<accession>A0ABX0VMR8</accession>
<dbReference type="Proteomes" id="UP000697927">
    <property type="component" value="Unassembled WGS sequence"/>
</dbReference>
<evidence type="ECO:0000313" key="10">
    <source>
        <dbReference type="Proteomes" id="UP000697927"/>
    </source>
</evidence>
<gene>
    <name evidence="9" type="primary">fepG</name>
    <name evidence="9" type="ORF">E2L00_08150</name>
</gene>
<evidence type="ECO:0000256" key="7">
    <source>
        <dbReference type="ARBA" id="ARBA00023136"/>
    </source>
</evidence>
<evidence type="ECO:0000256" key="4">
    <source>
        <dbReference type="ARBA" id="ARBA00022475"/>
    </source>
</evidence>
<evidence type="ECO:0000256" key="5">
    <source>
        <dbReference type="ARBA" id="ARBA00022692"/>
    </source>
</evidence>
<keyword evidence="5 8" id="KW-0812">Transmembrane</keyword>
<dbReference type="CDD" id="cd06550">
    <property type="entry name" value="TM_ABC_iron-siderophores_like"/>
    <property type="match status" value="1"/>
</dbReference>
<feature type="transmembrane region" description="Helical" evidence="8">
    <location>
        <begin position="145"/>
        <end position="167"/>
    </location>
</feature>
<comment type="similarity">
    <text evidence="2">Belongs to the binding-protein-dependent transport system permease family. FecCD subfamily.</text>
</comment>
<keyword evidence="10" id="KW-1185">Reference proteome</keyword>
<feature type="transmembrane region" description="Helical" evidence="8">
    <location>
        <begin position="303"/>
        <end position="324"/>
    </location>
</feature>
<dbReference type="PANTHER" id="PTHR30472:SF24">
    <property type="entry name" value="FERRIC ENTEROBACTIN TRANSPORT SYSTEM PERMEASE PROTEIN FEPG"/>
    <property type="match status" value="1"/>
</dbReference>
<comment type="caution">
    <text evidence="9">The sequence shown here is derived from an EMBL/GenBank/DDBJ whole genome shotgun (WGS) entry which is preliminary data.</text>
</comment>
<keyword evidence="3" id="KW-0813">Transport</keyword>
<evidence type="ECO:0000313" key="9">
    <source>
        <dbReference type="EMBL" id="NIY47501.1"/>
    </source>
</evidence>
<protein>
    <submittedName>
        <fullName evidence="9">Iron-enterobactin ABC transporter permease</fullName>
    </submittedName>
</protein>
<evidence type="ECO:0000256" key="8">
    <source>
        <dbReference type="SAM" id="Phobius"/>
    </source>
</evidence>
<name>A0ABX0VMR8_9ENTR</name>
<evidence type="ECO:0000256" key="1">
    <source>
        <dbReference type="ARBA" id="ARBA00004651"/>
    </source>
</evidence>
<reference evidence="9 10" key="1">
    <citation type="journal article" date="2020" name="Microorganisms">
        <title>Polyphasic Characterisation of Cedecea colo sp. nov., a New Enteric Bacterium Isolated from the Koala Hindgut.</title>
        <authorList>
            <person name="Boath J.M."/>
            <person name="Dakhal S."/>
            <person name="Van T.T.H."/>
            <person name="Moore R.J."/>
            <person name="Dekiwadia C."/>
            <person name="Macreadie I.G."/>
        </authorList>
    </citation>
    <scope>NUCLEOTIDE SEQUENCE [LARGE SCALE GENOMIC DNA]</scope>
    <source>
        <strain evidence="9 10">ZA</strain>
    </source>
</reference>
<sequence>MNRLSPRLIMLCLLLIFFSLALGVWSLGSGVLPLSAGQVVEALLGYAPRNISLVVVEWRLPRVLMALLIGAALGVSGAIFQSLMRNPLGSPDVMGFNTGAWSGVLIAMVLFGQHQTAIAAAAMAGGVFTSLVVWLFAWRNGIETFRLIIIGIGVRAMLVAFNTWLLLHASLETALSAGLWNAGSLNGLTWAKTFPAAPLMLLALAAGALLVRRMRLLEMGDDSACALGVSVERSRMMLMLTGVILTAAATALAGPISFIALVAPHIARRLSGTSRWGLLQSALCGAALLLGADLCAQRLFMPYQLPVGVVTVSLGGIYLIALLIQESRKK</sequence>
<evidence type="ECO:0000256" key="3">
    <source>
        <dbReference type="ARBA" id="ARBA00022448"/>
    </source>
</evidence>
<evidence type="ECO:0000256" key="2">
    <source>
        <dbReference type="ARBA" id="ARBA00007935"/>
    </source>
</evidence>
<organism evidence="9 10">
    <name type="scientific">Cedecea colo</name>
    <dbReference type="NCBI Taxonomy" id="2552946"/>
    <lineage>
        <taxon>Bacteria</taxon>
        <taxon>Pseudomonadati</taxon>
        <taxon>Pseudomonadota</taxon>
        <taxon>Gammaproteobacteria</taxon>
        <taxon>Enterobacterales</taxon>
        <taxon>Enterobacteriaceae</taxon>
        <taxon>Cedecea</taxon>
    </lineage>
</organism>
<dbReference type="NCBIfam" id="NF007759">
    <property type="entry name" value="PRK10440.1"/>
    <property type="match status" value="1"/>
</dbReference>
<dbReference type="Pfam" id="PF01032">
    <property type="entry name" value="FecCD"/>
    <property type="match status" value="1"/>
</dbReference>
<keyword evidence="7 8" id="KW-0472">Membrane</keyword>
<feature type="transmembrane region" description="Helical" evidence="8">
    <location>
        <begin position="243"/>
        <end position="266"/>
    </location>
</feature>
<feature type="transmembrane region" description="Helical" evidence="8">
    <location>
        <begin position="117"/>
        <end position="138"/>
    </location>
</feature>
<feature type="transmembrane region" description="Helical" evidence="8">
    <location>
        <begin position="93"/>
        <end position="111"/>
    </location>
</feature>
<keyword evidence="6 8" id="KW-1133">Transmembrane helix</keyword>
<dbReference type="SUPFAM" id="SSF81345">
    <property type="entry name" value="ABC transporter involved in vitamin B12 uptake, BtuC"/>
    <property type="match status" value="1"/>
</dbReference>
<dbReference type="InterPro" id="IPR000522">
    <property type="entry name" value="ABC_transptr_permease_BtuC"/>
</dbReference>
<dbReference type="PANTHER" id="PTHR30472">
    <property type="entry name" value="FERRIC ENTEROBACTIN TRANSPORT SYSTEM PERMEASE PROTEIN"/>
    <property type="match status" value="1"/>
</dbReference>
<proteinExistence type="inferred from homology"/>
<feature type="transmembrane region" description="Helical" evidence="8">
    <location>
        <begin position="187"/>
        <end position="211"/>
    </location>
</feature>
<dbReference type="Gene3D" id="1.10.3470.10">
    <property type="entry name" value="ABC transporter involved in vitamin B12 uptake, BtuC"/>
    <property type="match status" value="1"/>
</dbReference>
<evidence type="ECO:0000256" key="6">
    <source>
        <dbReference type="ARBA" id="ARBA00022989"/>
    </source>
</evidence>
<comment type="subcellular location">
    <subcellularLocation>
        <location evidence="1">Cell membrane</location>
        <topology evidence="1">Multi-pass membrane protein</topology>
    </subcellularLocation>
</comment>
<dbReference type="InterPro" id="IPR037294">
    <property type="entry name" value="ABC_BtuC-like"/>
</dbReference>
<feature type="transmembrane region" description="Helical" evidence="8">
    <location>
        <begin position="60"/>
        <end position="81"/>
    </location>
</feature>
<dbReference type="RefSeq" id="WP_167609475.1">
    <property type="nucleotide sequence ID" value="NZ_SOYS01000002.1"/>
</dbReference>
<dbReference type="EMBL" id="SOYS01000002">
    <property type="protein sequence ID" value="NIY47501.1"/>
    <property type="molecule type" value="Genomic_DNA"/>
</dbReference>